<accession>A0A843WA96</accession>
<keyword evidence="2" id="KW-1185">Reference proteome</keyword>
<comment type="caution">
    <text evidence="1">The sequence shown here is derived from an EMBL/GenBank/DDBJ whole genome shotgun (WGS) entry which is preliminary data.</text>
</comment>
<reference evidence="1" key="1">
    <citation type="submission" date="2017-07" db="EMBL/GenBank/DDBJ databases">
        <title>Taro Niue Genome Assembly and Annotation.</title>
        <authorList>
            <person name="Atibalentja N."/>
            <person name="Keating K."/>
            <person name="Fields C.J."/>
        </authorList>
    </citation>
    <scope>NUCLEOTIDE SEQUENCE</scope>
    <source>
        <strain evidence="1">Niue_2</strain>
        <tissue evidence="1">Leaf</tissue>
    </source>
</reference>
<dbReference type="Proteomes" id="UP000652761">
    <property type="component" value="Unassembled WGS sequence"/>
</dbReference>
<dbReference type="EMBL" id="NMUH01003196">
    <property type="protein sequence ID" value="MQM04327.1"/>
    <property type="molecule type" value="Genomic_DNA"/>
</dbReference>
<sequence length="359" mass="41674">MKKLKIQYNGGGRPLKSGREWRFSKCHKSKFLREVGRLITSNVLIVGQKYISRVSREGRPLKSGREWRFFKYCKLRLLREVGRLITSNVLIEGQKYISRVSREARPPKSGREWRFFKCSKVSCLREMRLCHQAHRSSWLRSSSPATVSRSMDDGKMQPPHFCRKLGLSRIFSKSCWQMRMRVPFQSVKEKLYCSWTPEEGQLGYGGETLQAYPPPPTHRITTSLDLKFFKCCVEASSSSFCMGRRQVSSGQQTSFNLLRETRCPNPFSGRLTRFLQSLIWISTRSGRSSPLMDVRLSQEEISNLESEAESPERRREKGQLLEHRTACDCKLDEAIPRYRTAPVPLPFRHGFDFQVLEAT</sequence>
<organism evidence="1 2">
    <name type="scientific">Colocasia esculenta</name>
    <name type="common">Wild taro</name>
    <name type="synonym">Arum esculentum</name>
    <dbReference type="NCBI Taxonomy" id="4460"/>
    <lineage>
        <taxon>Eukaryota</taxon>
        <taxon>Viridiplantae</taxon>
        <taxon>Streptophyta</taxon>
        <taxon>Embryophyta</taxon>
        <taxon>Tracheophyta</taxon>
        <taxon>Spermatophyta</taxon>
        <taxon>Magnoliopsida</taxon>
        <taxon>Liliopsida</taxon>
        <taxon>Araceae</taxon>
        <taxon>Aroideae</taxon>
        <taxon>Colocasieae</taxon>
        <taxon>Colocasia</taxon>
    </lineage>
</organism>
<evidence type="ECO:0000313" key="1">
    <source>
        <dbReference type="EMBL" id="MQM04327.1"/>
    </source>
</evidence>
<gene>
    <name evidence="1" type="ORF">Taro_037129</name>
</gene>
<name>A0A843WA96_COLES</name>
<evidence type="ECO:0000313" key="2">
    <source>
        <dbReference type="Proteomes" id="UP000652761"/>
    </source>
</evidence>
<proteinExistence type="predicted"/>
<dbReference type="AlphaFoldDB" id="A0A843WA96"/>
<protein>
    <submittedName>
        <fullName evidence="1">Uncharacterized protein</fullName>
    </submittedName>
</protein>